<evidence type="ECO:0000313" key="1">
    <source>
        <dbReference type="EMBL" id="KAI5670572.1"/>
    </source>
</evidence>
<evidence type="ECO:0000313" key="2">
    <source>
        <dbReference type="Proteomes" id="UP001060085"/>
    </source>
</evidence>
<dbReference type="Proteomes" id="UP001060085">
    <property type="component" value="Linkage Group LG03"/>
</dbReference>
<gene>
    <name evidence="1" type="ORF">M9H77_10936</name>
</gene>
<organism evidence="1 2">
    <name type="scientific">Catharanthus roseus</name>
    <name type="common">Madagascar periwinkle</name>
    <name type="synonym">Vinca rosea</name>
    <dbReference type="NCBI Taxonomy" id="4058"/>
    <lineage>
        <taxon>Eukaryota</taxon>
        <taxon>Viridiplantae</taxon>
        <taxon>Streptophyta</taxon>
        <taxon>Embryophyta</taxon>
        <taxon>Tracheophyta</taxon>
        <taxon>Spermatophyta</taxon>
        <taxon>Magnoliopsida</taxon>
        <taxon>eudicotyledons</taxon>
        <taxon>Gunneridae</taxon>
        <taxon>Pentapetalae</taxon>
        <taxon>asterids</taxon>
        <taxon>lamiids</taxon>
        <taxon>Gentianales</taxon>
        <taxon>Apocynaceae</taxon>
        <taxon>Rauvolfioideae</taxon>
        <taxon>Vinceae</taxon>
        <taxon>Catharanthinae</taxon>
        <taxon>Catharanthus</taxon>
    </lineage>
</organism>
<reference evidence="2" key="1">
    <citation type="journal article" date="2023" name="Nat. Plants">
        <title>Single-cell RNA sequencing provides a high-resolution roadmap for understanding the multicellular compartmentation of specialized metabolism.</title>
        <authorList>
            <person name="Sun S."/>
            <person name="Shen X."/>
            <person name="Li Y."/>
            <person name="Li Y."/>
            <person name="Wang S."/>
            <person name="Li R."/>
            <person name="Zhang H."/>
            <person name="Shen G."/>
            <person name="Guo B."/>
            <person name="Wei J."/>
            <person name="Xu J."/>
            <person name="St-Pierre B."/>
            <person name="Chen S."/>
            <person name="Sun C."/>
        </authorList>
    </citation>
    <scope>NUCLEOTIDE SEQUENCE [LARGE SCALE GENOMIC DNA]</scope>
</reference>
<accession>A0ACC0BDA9</accession>
<sequence>MADKLEDAEFWLPSEFLTDEDILMDNKENFSKFAITGSNSNSLGHRFPTEFPYDYSGSSVLSSPVDSSLGSPETESDEEDSLLTELTRQLTLGDTQKKGWLLSTSPQSTLTQVGSWSGRSTVSSSGSPNGPSQVSSPPTTPLSSKNDAWDLIYQAAGQVARLKMNGGDGPVMNTGLPGPKNWVITPPPPKDPSGSVFQHNQWQQIREGEMLKQAGSGMWSREVKSRWSYQQEVLQNRAGAGTWNINGRGFDQSSCAWPTPQVRQRPTHQGGDFSFRESGMCVGSGYGYGYGFGSAGGGAVGVGCGGGGLKKERTGTGVFLPRRYGNINNLSNTSDSRKKPGSSPANLHPARIMQDSTKMVTLAQPQPQARINVPSVTDYDMLIARRNALLAQHRRNFRPEGTMSHEICLPQEWTY</sequence>
<proteinExistence type="predicted"/>
<keyword evidence="2" id="KW-1185">Reference proteome</keyword>
<comment type="caution">
    <text evidence="1">The sequence shown here is derived from an EMBL/GenBank/DDBJ whole genome shotgun (WGS) entry which is preliminary data.</text>
</comment>
<dbReference type="EMBL" id="CM044703">
    <property type="protein sequence ID" value="KAI5670572.1"/>
    <property type="molecule type" value="Genomic_DNA"/>
</dbReference>
<name>A0ACC0BDA9_CATRO</name>
<protein>
    <submittedName>
        <fullName evidence="1">Uncharacterized protein</fullName>
    </submittedName>
</protein>